<evidence type="ECO:0000256" key="1">
    <source>
        <dbReference type="ARBA" id="ARBA00005224"/>
    </source>
</evidence>
<sequence length="449" mass="49672">MPETAKMNGYAKTNGHSYDMEDGSVFLFTSESVGEGHPDKMCDQISDAVLDAHLKQDPDAKVACETVTKTGMILLCGEITSKANVDYQKVVRETVKHIGYDDSSKGFDWRTLNLLVALEEQSPDIADGVYRNREEIDFGAGDQVQNSNRACFDYKTCSVMLALDQQSPDIAAGVHENRSEEDVGAGDQGLMFGYATDETEECMPLTVVLAHKLNQKIAELRRNGEFWWARPDSKSQVTCEYIFTGGATVPQRVHTVVVSLQHSGKITLEQLREEIREKVIKEVIPDQYFDDRTIVHINPSGLFIIGGPQSDAGLTGRKIIVDTYGGWGAHGGGAFSGKDFTKVDRSAAYAARWVAKSLVRAGLCRRCMVQVAYAIGVAEPLSITVFDYGTSHKTQQELLSIVQKNFDLRPGKIVKELNLKAPIYQKTSTYGHFGREGFPWETPKPLIVD</sequence>
<dbReference type="NCBIfam" id="TIGR01034">
    <property type="entry name" value="metK"/>
    <property type="match status" value="1"/>
</dbReference>
<dbReference type="GO" id="GO:0006730">
    <property type="term" value="P:one-carbon metabolic process"/>
    <property type="evidence" value="ECO:0007669"/>
    <property type="project" value="UniProtKB-KW"/>
</dbReference>
<comment type="function">
    <text evidence="12">Catalyzes the formation of S-adenosylmethionine from methionine and ATP.</text>
</comment>
<keyword evidence="5 12" id="KW-0808">Transferase</keyword>
<keyword evidence="18" id="KW-1185">Reference proteome</keyword>
<evidence type="ECO:0000256" key="7">
    <source>
        <dbReference type="ARBA" id="ARBA00022741"/>
    </source>
</evidence>
<dbReference type="FunFam" id="3.30.300.10:FF:000011">
    <property type="entry name" value="S-adenosylmethionine synthase"/>
    <property type="match status" value="1"/>
</dbReference>
<dbReference type="Pfam" id="PF00438">
    <property type="entry name" value="S-AdoMet_synt_N"/>
    <property type="match status" value="1"/>
</dbReference>
<comment type="cofactor">
    <cofactor evidence="12">
        <name>Mg(2+)</name>
        <dbReference type="ChEBI" id="CHEBI:18420"/>
    </cofactor>
    <text evidence="12">Binds 2 magnesium ions per subunit. The magnesium ions interact primarily with the substrate.</text>
</comment>
<dbReference type="EMBL" id="KQ459606">
    <property type="protein sequence ID" value="KPI91340.1"/>
    <property type="molecule type" value="Genomic_DNA"/>
</dbReference>
<dbReference type="Pfam" id="PF02772">
    <property type="entry name" value="S-AdoMet_synt_M"/>
    <property type="match status" value="1"/>
</dbReference>
<dbReference type="InterPro" id="IPR022630">
    <property type="entry name" value="S-AdoMet_synt_C"/>
</dbReference>
<dbReference type="Proteomes" id="UP000053268">
    <property type="component" value="Unassembled WGS sequence"/>
</dbReference>
<keyword evidence="6 12" id="KW-0479">Metal-binding</keyword>
<dbReference type="AlphaFoldDB" id="A0A194PJS1"/>
<evidence type="ECO:0000313" key="17">
    <source>
        <dbReference type="EMBL" id="KPI91340.1"/>
    </source>
</evidence>
<dbReference type="InterPro" id="IPR022629">
    <property type="entry name" value="S-AdoMet_synt_central"/>
</dbReference>
<feature type="domain" description="S-adenosylmethionine synthetase N-terminal" evidence="14">
    <location>
        <begin position="26"/>
        <end position="123"/>
    </location>
</feature>
<evidence type="ECO:0000259" key="14">
    <source>
        <dbReference type="Pfam" id="PF00438"/>
    </source>
</evidence>
<evidence type="ECO:0000313" key="18">
    <source>
        <dbReference type="Proteomes" id="UP000053268"/>
    </source>
</evidence>
<dbReference type="InterPro" id="IPR022628">
    <property type="entry name" value="S-AdoMet_synt_N"/>
</dbReference>
<comment type="similarity">
    <text evidence="2 13">Belongs to the AdoMet synthase family.</text>
</comment>
<dbReference type="PROSITE" id="PS00377">
    <property type="entry name" value="ADOMET_SYNTHASE_2"/>
    <property type="match status" value="1"/>
</dbReference>
<gene>
    <name evidence="17" type="ORF">RR46_14844</name>
</gene>
<evidence type="ECO:0000259" key="16">
    <source>
        <dbReference type="Pfam" id="PF02773"/>
    </source>
</evidence>
<proteinExistence type="inferred from homology"/>
<comment type="catalytic activity">
    <reaction evidence="11 12">
        <text>L-methionine + ATP + H2O = S-adenosyl-L-methionine + phosphate + diphosphate</text>
        <dbReference type="Rhea" id="RHEA:21080"/>
        <dbReference type="ChEBI" id="CHEBI:15377"/>
        <dbReference type="ChEBI" id="CHEBI:30616"/>
        <dbReference type="ChEBI" id="CHEBI:33019"/>
        <dbReference type="ChEBI" id="CHEBI:43474"/>
        <dbReference type="ChEBI" id="CHEBI:57844"/>
        <dbReference type="ChEBI" id="CHEBI:59789"/>
        <dbReference type="EC" id="2.5.1.6"/>
    </reaction>
</comment>
<comment type="cofactor">
    <cofactor evidence="12">
        <name>K(+)</name>
        <dbReference type="ChEBI" id="CHEBI:29103"/>
    </cofactor>
    <text evidence="12">Binds 1 potassium ion per subunit. The potassium ion interacts primarily with the substrate.</text>
</comment>
<keyword evidence="8 12" id="KW-0067">ATP-binding</keyword>
<comment type="pathway">
    <text evidence="1 12">Amino-acid biosynthesis; S-adenosyl-L-methionine biosynthesis; S-adenosyl-L-methionine from L-methionine: step 1/1.</text>
</comment>
<keyword evidence="10 12" id="KW-0630">Potassium</keyword>
<feature type="domain" description="S-adenosylmethionine synthetase central" evidence="15">
    <location>
        <begin position="183"/>
        <end position="303"/>
    </location>
</feature>
<dbReference type="UniPathway" id="UPA00315">
    <property type="reaction ID" value="UER00080"/>
</dbReference>
<dbReference type="SUPFAM" id="SSF55973">
    <property type="entry name" value="S-adenosylmethionine synthetase"/>
    <property type="match status" value="3"/>
</dbReference>
<evidence type="ECO:0000256" key="9">
    <source>
        <dbReference type="ARBA" id="ARBA00022842"/>
    </source>
</evidence>
<dbReference type="FunFam" id="3.30.300.10:FF:000003">
    <property type="entry name" value="S-adenosylmethionine synthase"/>
    <property type="match status" value="1"/>
</dbReference>
<accession>A0A194PJS1</accession>
<keyword evidence="7 12" id="KW-0547">Nucleotide-binding</keyword>
<dbReference type="GO" id="GO:0046872">
    <property type="term" value="F:metal ion binding"/>
    <property type="evidence" value="ECO:0007669"/>
    <property type="project" value="UniProtKB-KW"/>
</dbReference>
<dbReference type="STRING" id="66420.A0A194PJS1"/>
<dbReference type="EC" id="2.5.1.6" evidence="12"/>
<dbReference type="GO" id="GO:0004478">
    <property type="term" value="F:methionine adenosyltransferase activity"/>
    <property type="evidence" value="ECO:0007669"/>
    <property type="project" value="UniProtKB-EC"/>
</dbReference>
<feature type="domain" description="S-adenosylmethionine synthetase C-terminal" evidence="16">
    <location>
        <begin position="305"/>
        <end position="441"/>
    </location>
</feature>
<evidence type="ECO:0000256" key="2">
    <source>
        <dbReference type="ARBA" id="ARBA00009685"/>
    </source>
</evidence>
<dbReference type="FunFam" id="3.30.300.10:FF:000001">
    <property type="entry name" value="S-adenosylmethionine synthase"/>
    <property type="match status" value="1"/>
</dbReference>
<dbReference type="CDD" id="cd18079">
    <property type="entry name" value="S-AdoMet_synt"/>
    <property type="match status" value="1"/>
</dbReference>
<evidence type="ECO:0000256" key="10">
    <source>
        <dbReference type="ARBA" id="ARBA00022958"/>
    </source>
</evidence>
<reference evidence="17 18" key="1">
    <citation type="journal article" date="2015" name="Nat. Commun.">
        <title>Outbred genome sequencing and CRISPR/Cas9 gene editing in butterflies.</title>
        <authorList>
            <person name="Li X."/>
            <person name="Fan D."/>
            <person name="Zhang W."/>
            <person name="Liu G."/>
            <person name="Zhang L."/>
            <person name="Zhao L."/>
            <person name="Fang X."/>
            <person name="Chen L."/>
            <person name="Dong Y."/>
            <person name="Chen Y."/>
            <person name="Ding Y."/>
            <person name="Zhao R."/>
            <person name="Feng M."/>
            <person name="Zhu Y."/>
            <person name="Feng Y."/>
            <person name="Jiang X."/>
            <person name="Zhu D."/>
            <person name="Xiang H."/>
            <person name="Feng X."/>
            <person name="Li S."/>
            <person name="Wang J."/>
            <person name="Zhang G."/>
            <person name="Kronforst M.R."/>
            <person name="Wang W."/>
        </authorList>
    </citation>
    <scope>NUCLEOTIDE SEQUENCE [LARGE SCALE GENOMIC DNA]</scope>
    <source>
        <strain evidence="17">Ya'a_city_454_Px</strain>
        <tissue evidence="17">Whole body</tissue>
    </source>
</reference>
<dbReference type="GO" id="GO:0006556">
    <property type="term" value="P:S-adenosylmethionine biosynthetic process"/>
    <property type="evidence" value="ECO:0007669"/>
    <property type="project" value="UniProtKB-UniPathway"/>
</dbReference>
<dbReference type="HAMAP" id="MF_00086">
    <property type="entry name" value="S_AdoMet_synth1"/>
    <property type="match status" value="1"/>
</dbReference>
<evidence type="ECO:0000256" key="8">
    <source>
        <dbReference type="ARBA" id="ARBA00022840"/>
    </source>
</evidence>
<evidence type="ECO:0000256" key="12">
    <source>
        <dbReference type="RuleBase" id="RU000541"/>
    </source>
</evidence>
<evidence type="ECO:0000256" key="3">
    <source>
        <dbReference type="ARBA" id="ARBA00022490"/>
    </source>
</evidence>
<keyword evidence="3" id="KW-0963">Cytoplasm</keyword>
<organism evidence="17 18">
    <name type="scientific">Papilio xuthus</name>
    <name type="common">Asian swallowtail butterfly</name>
    <dbReference type="NCBI Taxonomy" id="66420"/>
    <lineage>
        <taxon>Eukaryota</taxon>
        <taxon>Metazoa</taxon>
        <taxon>Ecdysozoa</taxon>
        <taxon>Arthropoda</taxon>
        <taxon>Hexapoda</taxon>
        <taxon>Insecta</taxon>
        <taxon>Pterygota</taxon>
        <taxon>Neoptera</taxon>
        <taxon>Endopterygota</taxon>
        <taxon>Lepidoptera</taxon>
        <taxon>Glossata</taxon>
        <taxon>Ditrysia</taxon>
        <taxon>Papilionoidea</taxon>
        <taxon>Papilionidae</taxon>
        <taxon>Papilioninae</taxon>
        <taxon>Papilio</taxon>
    </lineage>
</organism>
<evidence type="ECO:0000259" key="15">
    <source>
        <dbReference type="Pfam" id="PF02772"/>
    </source>
</evidence>
<keyword evidence="4 12" id="KW-0554">One-carbon metabolism</keyword>
<name>A0A194PJS1_PAPXU</name>
<dbReference type="PANTHER" id="PTHR11964">
    <property type="entry name" value="S-ADENOSYLMETHIONINE SYNTHETASE"/>
    <property type="match status" value="1"/>
</dbReference>
<dbReference type="Gene3D" id="3.30.300.10">
    <property type="match status" value="4"/>
</dbReference>
<dbReference type="InterPro" id="IPR022636">
    <property type="entry name" value="S-AdoMet_synthetase_sfam"/>
</dbReference>
<evidence type="ECO:0000256" key="11">
    <source>
        <dbReference type="ARBA" id="ARBA00048344"/>
    </source>
</evidence>
<dbReference type="GO" id="GO:0005524">
    <property type="term" value="F:ATP binding"/>
    <property type="evidence" value="ECO:0007669"/>
    <property type="project" value="UniProtKB-KW"/>
</dbReference>
<evidence type="ECO:0000256" key="4">
    <source>
        <dbReference type="ARBA" id="ARBA00022563"/>
    </source>
</evidence>
<dbReference type="FunFam" id="3.30.300.10:FF:000004">
    <property type="entry name" value="S-adenosylmethionine synthase"/>
    <property type="match status" value="1"/>
</dbReference>
<evidence type="ECO:0000256" key="5">
    <source>
        <dbReference type="ARBA" id="ARBA00022679"/>
    </source>
</evidence>
<dbReference type="InterPro" id="IPR002133">
    <property type="entry name" value="S-AdoMet_synthetase"/>
</dbReference>
<dbReference type="PROSITE" id="PS00376">
    <property type="entry name" value="ADOMET_SYNTHASE_1"/>
    <property type="match status" value="1"/>
</dbReference>
<protein>
    <recommendedName>
        <fullName evidence="12">S-adenosylmethionine synthase</fullName>
        <ecNumber evidence="12">2.5.1.6</ecNumber>
    </recommendedName>
</protein>
<evidence type="ECO:0000256" key="6">
    <source>
        <dbReference type="ARBA" id="ARBA00022723"/>
    </source>
</evidence>
<evidence type="ECO:0000256" key="13">
    <source>
        <dbReference type="RuleBase" id="RU004462"/>
    </source>
</evidence>
<dbReference type="InterPro" id="IPR022631">
    <property type="entry name" value="ADOMET_SYNTHASE_CS"/>
</dbReference>
<dbReference type="Pfam" id="PF02773">
    <property type="entry name" value="S-AdoMet_synt_C"/>
    <property type="match status" value="1"/>
</dbReference>
<keyword evidence="9 12" id="KW-0460">Magnesium</keyword>